<dbReference type="OrthoDB" id="317561at2157"/>
<gene>
    <name evidence="3" type="ORF">SAMN04488066_101355</name>
</gene>
<name>A0A1I2Z8Z0_9EURY</name>
<dbReference type="InterPro" id="IPR058366">
    <property type="entry name" value="DUF8053"/>
</dbReference>
<feature type="domain" description="DUF8053" evidence="2">
    <location>
        <begin position="5"/>
        <end position="56"/>
    </location>
</feature>
<dbReference type="AlphaFoldDB" id="A0A1I2Z8Z0"/>
<sequence length="84" mass="8902">MPGEIRKLNDQGNGSGSIVIPKDALREWGLVDEDDGSVMSAHLHVTTSDDGVVMLQPLGEMDPTNDSPSKRSTGRSIPASKADL</sequence>
<accession>A0A1I2Z8Z0</accession>
<dbReference type="EMBL" id="FOPZ01000001">
    <property type="protein sequence ID" value="SFH34312.1"/>
    <property type="molecule type" value="Genomic_DNA"/>
</dbReference>
<keyword evidence="4" id="KW-1185">Reference proteome</keyword>
<dbReference type="RefSeq" id="WP_149783132.1">
    <property type="nucleotide sequence ID" value="NZ_BAAADP010000001.1"/>
</dbReference>
<proteinExistence type="predicted"/>
<feature type="compositionally biased region" description="Polar residues" evidence="1">
    <location>
        <begin position="64"/>
        <end position="75"/>
    </location>
</feature>
<organism evidence="3 4">
    <name type="scientific">Halorubrum aquaticum</name>
    <dbReference type="NCBI Taxonomy" id="387340"/>
    <lineage>
        <taxon>Archaea</taxon>
        <taxon>Methanobacteriati</taxon>
        <taxon>Methanobacteriota</taxon>
        <taxon>Stenosarchaea group</taxon>
        <taxon>Halobacteria</taxon>
        <taxon>Halobacteriales</taxon>
        <taxon>Haloferacaceae</taxon>
        <taxon>Halorubrum</taxon>
    </lineage>
</organism>
<protein>
    <recommendedName>
        <fullName evidence="2">DUF8053 domain-containing protein</fullName>
    </recommendedName>
</protein>
<evidence type="ECO:0000256" key="1">
    <source>
        <dbReference type="SAM" id="MobiDB-lite"/>
    </source>
</evidence>
<reference evidence="3 4" key="1">
    <citation type="submission" date="2016-10" db="EMBL/GenBank/DDBJ databases">
        <authorList>
            <person name="Varghese N."/>
            <person name="Submissions S."/>
        </authorList>
    </citation>
    <scope>NUCLEOTIDE SEQUENCE [LARGE SCALE GENOMIC DNA]</scope>
    <source>
        <strain evidence="3 4">CGMCC 1.6377</strain>
    </source>
</reference>
<evidence type="ECO:0000313" key="4">
    <source>
        <dbReference type="Proteomes" id="UP000323537"/>
    </source>
</evidence>
<feature type="region of interest" description="Disordered" evidence="1">
    <location>
        <begin position="57"/>
        <end position="84"/>
    </location>
</feature>
<evidence type="ECO:0000259" key="2">
    <source>
        <dbReference type="Pfam" id="PF26227"/>
    </source>
</evidence>
<dbReference type="Proteomes" id="UP000323537">
    <property type="component" value="Unassembled WGS sequence"/>
</dbReference>
<evidence type="ECO:0000313" key="3">
    <source>
        <dbReference type="EMBL" id="SFH34312.1"/>
    </source>
</evidence>
<dbReference type="Pfam" id="PF26227">
    <property type="entry name" value="DUF8053"/>
    <property type="match status" value="1"/>
</dbReference>